<dbReference type="InterPro" id="IPR013083">
    <property type="entry name" value="Znf_RING/FYVE/PHD"/>
</dbReference>
<dbReference type="InterPro" id="IPR011011">
    <property type="entry name" value="Znf_FYVE_PHD"/>
</dbReference>
<dbReference type="PANTHER" id="PTHR13513">
    <property type="entry name" value="E3 UBIQUITIN-PROTEIN LIGASE UBR7"/>
    <property type="match status" value="1"/>
</dbReference>
<dbReference type="InterPro" id="IPR040204">
    <property type="entry name" value="UBR7"/>
</dbReference>
<dbReference type="EMBL" id="FO082046">
    <property type="protein sequence ID" value="CCE86430.1"/>
    <property type="molecule type" value="Genomic_DNA"/>
</dbReference>
<dbReference type="SMART" id="SM00396">
    <property type="entry name" value="ZnF_UBR1"/>
    <property type="match status" value="1"/>
</dbReference>
<keyword evidence="1" id="KW-0479">Metal-binding</keyword>
<dbReference type="GO" id="GO:0008270">
    <property type="term" value="F:zinc ion binding"/>
    <property type="evidence" value="ECO:0007669"/>
    <property type="project" value="UniProtKB-KW"/>
</dbReference>
<dbReference type="OMA" id="DCGTERQ"/>
<reference evidence="6 7" key="1">
    <citation type="journal article" date="2012" name="G3 (Bethesda)">
        <title>Pichia sorbitophila, an interspecies yeast hybrid reveals early steps of genome resolution following polyploidization.</title>
        <authorList>
            <person name="Leh Louis V."/>
            <person name="Despons L."/>
            <person name="Friedrich A."/>
            <person name="Martin T."/>
            <person name="Durrens P."/>
            <person name="Casaregola S."/>
            <person name="Neuveglise C."/>
            <person name="Fairhead C."/>
            <person name="Marck C."/>
            <person name="Cruz J.A."/>
            <person name="Straub M.L."/>
            <person name="Kugler V."/>
            <person name="Sacerdot C."/>
            <person name="Uzunov Z."/>
            <person name="Thierry A."/>
            <person name="Weiss S."/>
            <person name="Bleykasten C."/>
            <person name="De Montigny J."/>
            <person name="Jacques N."/>
            <person name="Jung P."/>
            <person name="Lemaire M."/>
            <person name="Mallet S."/>
            <person name="Morel G."/>
            <person name="Richard G.F."/>
            <person name="Sarkar A."/>
            <person name="Savel G."/>
            <person name="Schacherer J."/>
            <person name="Seret M.L."/>
            <person name="Talla E."/>
            <person name="Samson G."/>
            <person name="Jubin C."/>
            <person name="Poulain J."/>
            <person name="Vacherie B."/>
            <person name="Barbe V."/>
            <person name="Pelletier E."/>
            <person name="Sherman D.J."/>
            <person name="Westhof E."/>
            <person name="Weissenbach J."/>
            <person name="Baret P.V."/>
            <person name="Wincker P."/>
            <person name="Gaillardin C."/>
            <person name="Dujon B."/>
            <person name="Souciet J.L."/>
        </authorList>
    </citation>
    <scope>NUCLEOTIDE SEQUENCE [LARGE SCALE GENOMIC DNA]</scope>
    <source>
        <strain evidence="7">ATCC MYA-4447 / BCRC 22081 / CBS 7064 / NBRC 10061 / NRRL Y-12695</strain>
    </source>
</reference>
<dbReference type="PANTHER" id="PTHR13513:SF9">
    <property type="entry name" value="E3 UBIQUITIN-PROTEIN LIGASE UBR7-RELATED"/>
    <property type="match status" value="1"/>
</dbReference>
<dbReference type="Pfam" id="PF02207">
    <property type="entry name" value="zf-UBR"/>
    <property type="match status" value="1"/>
</dbReference>
<dbReference type="eggNOG" id="KOG2752">
    <property type="taxonomic scope" value="Eukaryota"/>
</dbReference>
<name>G8Y0S7_PICSO</name>
<evidence type="ECO:0000256" key="2">
    <source>
        <dbReference type="ARBA" id="ARBA00022771"/>
    </source>
</evidence>
<dbReference type="SUPFAM" id="SSF57903">
    <property type="entry name" value="FYVE/PHD zinc finger"/>
    <property type="match status" value="1"/>
</dbReference>
<accession>G8Y0S7</accession>
<protein>
    <submittedName>
        <fullName evidence="6">Piso0_004919 protein</fullName>
    </submittedName>
</protein>
<dbReference type="GO" id="GO:0005737">
    <property type="term" value="C:cytoplasm"/>
    <property type="evidence" value="ECO:0007669"/>
    <property type="project" value="TreeGrafter"/>
</dbReference>
<organism evidence="6 7">
    <name type="scientific">Pichia sorbitophila (strain ATCC MYA-4447 / BCRC 22081 / CBS 7064 / NBRC 10061 / NRRL Y-12695)</name>
    <name type="common">Hybrid yeast</name>
    <dbReference type="NCBI Taxonomy" id="559304"/>
    <lineage>
        <taxon>Eukaryota</taxon>
        <taxon>Fungi</taxon>
        <taxon>Dikarya</taxon>
        <taxon>Ascomycota</taxon>
        <taxon>Saccharomycotina</taxon>
        <taxon>Pichiomycetes</taxon>
        <taxon>Debaryomycetaceae</taxon>
        <taxon>Millerozyma</taxon>
    </lineage>
</organism>
<dbReference type="GO" id="GO:0061630">
    <property type="term" value="F:ubiquitin protein ligase activity"/>
    <property type="evidence" value="ECO:0007669"/>
    <property type="project" value="InterPro"/>
</dbReference>
<dbReference type="InParanoid" id="G8Y0S7"/>
<proteinExistence type="predicted"/>
<evidence type="ECO:0000256" key="1">
    <source>
        <dbReference type="ARBA" id="ARBA00022723"/>
    </source>
</evidence>
<keyword evidence="2" id="KW-0863">Zinc-finger</keyword>
<dbReference type="Proteomes" id="UP000005222">
    <property type="component" value="Chromosome N"/>
</dbReference>
<evidence type="ECO:0000313" key="6">
    <source>
        <dbReference type="EMBL" id="CCE86430.1"/>
    </source>
</evidence>
<dbReference type="HOGENOM" id="CLU_025221_1_0_1"/>
<dbReference type="CDD" id="cd19677">
    <property type="entry name" value="UBR-box_UBR7"/>
    <property type="match status" value="1"/>
</dbReference>
<evidence type="ECO:0000256" key="4">
    <source>
        <dbReference type="PROSITE-ProRule" id="PRU00508"/>
    </source>
</evidence>
<evidence type="ECO:0000259" key="5">
    <source>
        <dbReference type="PROSITE" id="PS51157"/>
    </source>
</evidence>
<feature type="zinc finger region" description="UBR-type" evidence="4">
    <location>
        <begin position="36"/>
        <end position="111"/>
    </location>
</feature>
<dbReference type="InterPro" id="IPR047506">
    <property type="entry name" value="UBR7-like_UBR-box"/>
</dbReference>
<keyword evidence="7" id="KW-1185">Reference proteome</keyword>
<dbReference type="AlphaFoldDB" id="G8Y0S7"/>
<dbReference type="OrthoDB" id="5795902at2759"/>
<dbReference type="Gene3D" id="3.30.40.10">
    <property type="entry name" value="Zinc/RING finger domain, C3HC4 (zinc finger)"/>
    <property type="match status" value="1"/>
</dbReference>
<dbReference type="InterPro" id="IPR003126">
    <property type="entry name" value="Znf_UBR"/>
</dbReference>
<dbReference type="PROSITE" id="PS51157">
    <property type="entry name" value="ZF_UBR"/>
    <property type="match status" value="1"/>
</dbReference>
<sequence>MEEGNERKGSVTAVEYIEGQDQLEKEARELMPYEPDECTYTKGALRQPIFACLTCSKENGGTDIGVCYSCSIQCHSTHELVELFSKRKFVCDCGTTRMAKTRDGYCKLRRNTLPSQPEGQSITGGSCARVGKGSSVEIPAEDIPSSSNTYNQNFKGLFCSCEKQYEPAVETGNMIQCNFGFACGEDWYHEECILGYKRGTIARIQKKVKDEENESTHVKDPDSQYKVPHFPDLDEFDSFICWKCVDAFRSIFEQLESYSDIVLCKLPHFDRIESTSTWESLFEEWKAKKETQDRPAKKPKLEKDSRTRESVFLTLHYRDKLREIKEQVGADSSLGVFLSNHDYLYLDDPIYEFPEDDQSNSGSTTSSLYDMGADALSSLPRDKALDSIHAYEKISFKLKEFLKPFADNGKIVTEQEVREFFNDIKKEN</sequence>
<evidence type="ECO:0000256" key="3">
    <source>
        <dbReference type="ARBA" id="ARBA00022833"/>
    </source>
</evidence>
<feature type="domain" description="UBR-type" evidence="5">
    <location>
        <begin position="36"/>
        <end position="111"/>
    </location>
</feature>
<evidence type="ECO:0000313" key="7">
    <source>
        <dbReference type="Proteomes" id="UP000005222"/>
    </source>
</evidence>
<keyword evidence="3" id="KW-0862">Zinc</keyword>
<gene>
    <name evidence="6" type="primary">Piso0_004919</name>
    <name evidence="6" type="ORF">GNLVRS01_PISO0N03973g</name>
</gene>